<feature type="transmembrane region" description="Helical" evidence="5">
    <location>
        <begin position="449"/>
        <end position="474"/>
    </location>
</feature>
<dbReference type="InterPro" id="IPR020846">
    <property type="entry name" value="MFS_dom"/>
</dbReference>
<dbReference type="InterPro" id="IPR036259">
    <property type="entry name" value="MFS_trans_sf"/>
</dbReference>
<dbReference type="PROSITE" id="PS50850">
    <property type="entry name" value="MFS"/>
    <property type="match status" value="1"/>
</dbReference>
<dbReference type="AlphaFoldDB" id="A0AAN6QUE7"/>
<dbReference type="InterPro" id="IPR011701">
    <property type="entry name" value="MFS"/>
</dbReference>
<reference evidence="7" key="1">
    <citation type="submission" date="2023-06" db="EMBL/GenBank/DDBJ databases">
        <title>Black Yeasts Isolated from many extreme environments.</title>
        <authorList>
            <person name="Coleine C."/>
            <person name="Stajich J.E."/>
            <person name="Selbmann L."/>
        </authorList>
    </citation>
    <scope>NUCLEOTIDE SEQUENCE</scope>
    <source>
        <strain evidence="7">CCFEE 5200</strain>
    </source>
</reference>
<dbReference type="Pfam" id="PF07690">
    <property type="entry name" value="MFS_1"/>
    <property type="match status" value="1"/>
</dbReference>
<gene>
    <name evidence="7" type="ORF">LTR91_008985</name>
</gene>
<dbReference type="GO" id="GO:0022857">
    <property type="term" value="F:transmembrane transporter activity"/>
    <property type="evidence" value="ECO:0007669"/>
    <property type="project" value="InterPro"/>
</dbReference>
<dbReference type="SUPFAM" id="SSF103473">
    <property type="entry name" value="MFS general substrate transporter"/>
    <property type="match status" value="1"/>
</dbReference>
<feature type="transmembrane region" description="Helical" evidence="5">
    <location>
        <begin position="404"/>
        <end position="429"/>
    </location>
</feature>
<organism evidence="7 8">
    <name type="scientific">Friedmanniomyces endolithicus</name>
    <dbReference type="NCBI Taxonomy" id="329885"/>
    <lineage>
        <taxon>Eukaryota</taxon>
        <taxon>Fungi</taxon>
        <taxon>Dikarya</taxon>
        <taxon>Ascomycota</taxon>
        <taxon>Pezizomycotina</taxon>
        <taxon>Dothideomycetes</taxon>
        <taxon>Dothideomycetidae</taxon>
        <taxon>Mycosphaerellales</taxon>
        <taxon>Teratosphaeriaceae</taxon>
        <taxon>Friedmanniomyces</taxon>
    </lineage>
</organism>
<evidence type="ECO:0000313" key="7">
    <source>
        <dbReference type="EMBL" id="KAK0990321.1"/>
    </source>
</evidence>
<feature type="transmembrane region" description="Helical" evidence="5">
    <location>
        <begin position="318"/>
        <end position="344"/>
    </location>
</feature>
<feature type="transmembrane region" description="Helical" evidence="5">
    <location>
        <begin position="364"/>
        <end position="383"/>
    </location>
</feature>
<evidence type="ECO:0000256" key="2">
    <source>
        <dbReference type="ARBA" id="ARBA00022692"/>
    </source>
</evidence>
<dbReference type="Proteomes" id="UP001175353">
    <property type="component" value="Unassembled WGS sequence"/>
</dbReference>
<feature type="transmembrane region" description="Helical" evidence="5">
    <location>
        <begin position="51"/>
        <end position="77"/>
    </location>
</feature>
<dbReference type="PANTHER" id="PTHR23502:SF181">
    <property type="entry name" value="MAJOR FACILITATOR SUPERFAMILY (MFS) PROFILE DOMAIN-CONTAINING PROTEIN"/>
    <property type="match status" value="1"/>
</dbReference>
<dbReference type="Gene3D" id="1.20.1250.20">
    <property type="entry name" value="MFS general substrate transporter like domains"/>
    <property type="match status" value="1"/>
</dbReference>
<feature type="transmembrane region" description="Helical" evidence="5">
    <location>
        <begin position="118"/>
        <end position="135"/>
    </location>
</feature>
<evidence type="ECO:0000259" key="6">
    <source>
        <dbReference type="PROSITE" id="PS50850"/>
    </source>
</evidence>
<comment type="caution">
    <text evidence="7">The sequence shown here is derived from an EMBL/GenBank/DDBJ whole genome shotgun (WGS) entry which is preliminary data.</text>
</comment>
<evidence type="ECO:0000313" key="8">
    <source>
        <dbReference type="Proteomes" id="UP001175353"/>
    </source>
</evidence>
<feature type="transmembrane region" description="Helical" evidence="5">
    <location>
        <begin position="517"/>
        <end position="537"/>
    </location>
</feature>
<feature type="transmembrane region" description="Helical" evidence="5">
    <location>
        <begin position="176"/>
        <end position="200"/>
    </location>
</feature>
<dbReference type="EMBL" id="JAUJLE010000071">
    <property type="protein sequence ID" value="KAK0990321.1"/>
    <property type="molecule type" value="Genomic_DNA"/>
</dbReference>
<keyword evidence="8" id="KW-1185">Reference proteome</keyword>
<comment type="subcellular location">
    <subcellularLocation>
        <location evidence="1">Membrane</location>
        <topology evidence="1">Multi-pass membrane protein</topology>
    </subcellularLocation>
</comment>
<feature type="domain" description="Major facilitator superfamily (MFS) profile" evidence="6">
    <location>
        <begin position="52"/>
        <end position="552"/>
    </location>
</feature>
<evidence type="ECO:0000256" key="3">
    <source>
        <dbReference type="ARBA" id="ARBA00022989"/>
    </source>
</evidence>
<protein>
    <recommendedName>
        <fullName evidence="6">Major facilitator superfamily (MFS) profile domain-containing protein</fullName>
    </recommendedName>
</protein>
<evidence type="ECO:0000256" key="1">
    <source>
        <dbReference type="ARBA" id="ARBA00004141"/>
    </source>
</evidence>
<feature type="transmembrane region" description="Helical" evidence="5">
    <location>
        <begin position="486"/>
        <end position="505"/>
    </location>
</feature>
<sequence>MRLHSLHEIDNTEGTVQLHDVLNGGQLILHPSPNPHDPNDPLRWPRWKKHICFASICAFTFLTNYAIGGLSPAFYIISLEYKKSQTETTGLLLWPILVLGAFNFFWVPIANYFGKRPVFVFASLLLCVCYLWGALSKSFESLFWSNIIAAFAGSSSEALGAAIVNDLYFLHERGNFLGIYMNAIAGGNTVGPLICGFIITSLDWRWHKWIAFIFTAINFVVVLLFCPETRYDRSYIEVVAARNRSVESNLASPVSDEEAGNGVPAEKVVSSTAEAKVDYSAFRGEQLPKKTWAQDLSLWSGVPKNTNLLELFIRPLPLIAYPAVVFAFISYAVSLAWVVAINVLNSFILQAPPYNWKPSINGLINIPGIIGNLVGAFLGGWVVDRYSDWRSRKNGGVFQPETRLHLLWISAIVVPAGCLAFGYGVAYSLNWTSLSVYSSMPIPPHLLTAVHRFFGYGMVAVGLTAVPVATMTYVSDCYLPVNADALLLVNAIKNVIAFSFLYAIVPWVTKTGYVNAFGTQAGVYVLIMLFAIPLIFFGQRIRHATAKWKIIL</sequence>
<proteinExistence type="predicted"/>
<feature type="transmembrane region" description="Helical" evidence="5">
    <location>
        <begin position="141"/>
        <end position="164"/>
    </location>
</feature>
<name>A0AAN6QUE7_9PEZI</name>
<dbReference type="GO" id="GO:0005886">
    <property type="term" value="C:plasma membrane"/>
    <property type="evidence" value="ECO:0007669"/>
    <property type="project" value="TreeGrafter"/>
</dbReference>
<accession>A0AAN6QUE7</accession>
<feature type="transmembrane region" description="Helical" evidence="5">
    <location>
        <begin position="89"/>
        <end position="106"/>
    </location>
</feature>
<dbReference type="PANTHER" id="PTHR23502">
    <property type="entry name" value="MAJOR FACILITATOR SUPERFAMILY"/>
    <property type="match status" value="1"/>
</dbReference>
<keyword evidence="4 5" id="KW-0472">Membrane</keyword>
<feature type="transmembrane region" description="Helical" evidence="5">
    <location>
        <begin position="206"/>
        <end position="226"/>
    </location>
</feature>
<evidence type="ECO:0000256" key="4">
    <source>
        <dbReference type="ARBA" id="ARBA00023136"/>
    </source>
</evidence>
<evidence type="ECO:0000256" key="5">
    <source>
        <dbReference type="SAM" id="Phobius"/>
    </source>
</evidence>
<keyword evidence="2 5" id="KW-0812">Transmembrane</keyword>
<keyword evidence="3 5" id="KW-1133">Transmembrane helix</keyword>